<dbReference type="InterPro" id="IPR053137">
    <property type="entry name" value="NLR-like"/>
</dbReference>
<evidence type="ECO:0000313" key="2">
    <source>
        <dbReference type="EMBL" id="MFI2318862.1"/>
    </source>
</evidence>
<protein>
    <submittedName>
        <fullName evidence="2">Tetratricopeptide repeat protein</fullName>
    </submittedName>
</protein>
<evidence type="ECO:0000313" key="3">
    <source>
        <dbReference type="Proteomes" id="UP001611450"/>
    </source>
</evidence>
<comment type="caution">
    <text evidence="2">The sequence shown here is derived from an EMBL/GenBank/DDBJ whole genome shotgun (WGS) entry which is preliminary data.</text>
</comment>
<dbReference type="InterPro" id="IPR011990">
    <property type="entry name" value="TPR-like_helical_dom_sf"/>
</dbReference>
<dbReference type="Gene3D" id="3.40.50.300">
    <property type="entry name" value="P-loop containing nucleotide triphosphate hydrolases"/>
    <property type="match status" value="1"/>
</dbReference>
<feature type="compositionally biased region" description="Basic and acidic residues" evidence="1">
    <location>
        <begin position="70"/>
        <end position="79"/>
    </location>
</feature>
<dbReference type="Proteomes" id="UP001611450">
    <property type="component" value="Unassembled WGS sequence"/>
</dbReference>
<dbReference type="Pfam" id="PF13424">
    <property type="entry name" value="TPR_12"/>
    <property type="match status" value="3"/>
</dbReference>
<dbReference type="Gene3D" id="1.25.40.10">
    <property type="entry name" value="Tetratricopeptide repeat domain"/>
    <property type="match status" value="3"/>
</dbReference>
<dbReference type="InterPro" id="IPR019734">
    <property type="entry name" value="TPR_rpt"/>
</dbReference>
<dbReference type="PANTHER" id="PTHR46082:SF6">
    <property type="entry name" value="AAA+ ATPASE DOMAIN-CONTAINING PROTEIN-RELATED"/>
    <property type="match status" value="1"/>
</dbReference>
<organism evidence="2 3">
    <name type="scientific">Nocardia beijingensis</name>
    <dbReference type="NCBI Taxonomy" id="95162"/>
    <lineage>
        <taxon>Bacteria</taxon>
        <taxon>Bacillati</taxon>
        <taxon>Actinomycetota</taxon>
        <taxon>Actinomycetes</taxon>
        <taxon>Mycobacteriales</taxon>
        <taxon>Nocardiaceae</taxon>
        <taxon>Nocardia</taxon>
    </lineage>
</organism>
<dbReference type="SUPFAM" id="SSF48452">
    <property type="entry name" value="TPR-like"/>
    <property type="match status" value="3"/>
</dbReference>
<dbReference type="SMART" id="SM00028">
    <property type="entry name" value="TPR"/>
    <property type="match status" value="8"/>
</dbReference>
<gene>
    <name evidence="2" type="ORF">ACH47G_00050</name>
</gene>
<keyword evidence="3" id="KW-1185">Reference proteome</keyword>
<dbReference type="Pfam" id="PF13374">
    <property type="entry name" value="TPR_10"/>
    <property type="match status" value="2"/>
</dbReference>
<dbReference type="SUPFAM" id="SSF52540">
    <property type="entry name" value="P-loop containing nucleoside triphosphate hydrolases"/>
    <property type="match status" value="1"/>
</dbReference>
<proteinExistence type="predicted"/>
<dbReference type="InterPro" id="IPR027417">
    <property type="entry name" value="P-loop_NTPase"/>
</dbReference>
<dbReference type="EMBL" id="JBIRXV010000001">
    <property type="protein sequence ID" value="MFI2318862.1"/>
    <property type="molecule type" value="Genomic_DNA"/>
</dbReference>
<sequence>MSVSTAAGWFDADDAAVVVPRDEMAFEAVLRVLYARAARAPAGRAPDARTLTSWHVLRRNAQGKTPKPGPEPRHEDHIPPKRSAGPSLVVGRIPRRAAHFITRAEFGLIREALGRSPVVVVTGMRGAGKTQLAAAYAREVIDTGEGMVGWVNAETPGTLLSGLAEVANRVGVADPDGDSAVSASRLRDHLSGRRESALLVFDNATDPDSVDVLLPTGGATRVVITSTDLSFVQLGVAVDVGSGFARSESASYLKEATELADDVGAVEVAEGLGDLPLALSAAAATIKGRRLNYSRYLDLLASQPLSAAAPRRKGHEHPLAVDRALLLSIETTEAGSGNSELDDTVRWLLGVMAVLSPDGVNCAILPELDGLCDAALQRCVEGSLLAWSAGEDVVIMHRLVARVLRERSQSTSSAETVVRDALAVIELQLFDESNSWTHRQHGSHLVDQVEALWETGHPERASTETLELMITARTWACHQLIAASDTARAIQLAVQVRGDCERLLGRDHPYTLAACADLANAYRSGGLHTDAIPLFERALAAYERVLGDDDPDTLSTRSMLANAYRAAGRVGEAIVLHRRCLADYARAVGPDHPRFLAECGNLAHALQRGGRLDEAIPLFEQTVAGYRRVLGKSHSEHLGALAAQNNLAYSYRSAKRLGQAIPLFEQALAAYERVLGLDHPTTLNTRNNLAGAYESAGHLERAIQLFEQILDDCKQVLGDHHISTLDAHSNLAGAYESAGRLDEAIALYEQTLTDHQRTVGDEHTQTLASRNNLAYAYQAANRLDEAIALYEQTLTDRRRILGDHHPDTLASRNNLAYAYQAANRLDEAMTLYKQTLADCQRVLSPDHPTTQAVRTNLALTHAIKRESADHKQ</sequence>
<accession>A0ABW7WAN2</accession>
<reference evidence="2 3" key="1">
    <citation type="submission" date="2024-10" db="EMBL/GenBank/DDBJ databases">
        <title>The Natural Products Discovery Center: Release of the First 8490 Sequenced Strains for Exploring Actinobacteria Biosynthetic Diversity.</title>
        <authorList>
            <person name="Kalkreuter E."/>
            <person name="Kautsar S.A."/>
            <person name="Yang D."/>
            <person name="Bader C.D."/>
            <person name="Teijaro C.N."/>
            <person name="Fluegel L."/>
            <person name="Davis C.M."/>
            <person name="Simpson J.R."/>
            <person name="Lauterbach L."/>
            <person name="Steele A.D."/>
            <person name="Gui C."/>
            <person name="Meng S."/>
            <person name="Li G."/>
            <person name="Viehrig K."/>
            <person name="Ye F."/>
            <person name="Su P."/>
            <person name="Kiefer A.F."/>
            <person name="Nichols A."/>
            <person name="Cepeda A.J."/>
            <person name="Yan W."/>
            <person name="Fan B."/>
            <person name="Jiang Y."/>
            <person name="Adhikari A."/>
            <person name="Zheng C.-J."/>
            <person name="Schuster L."/>
            <person name="Cowan T.M."/>
            <person name="Smanski M.J."/>
            <person name="Chevrette M.G."/>
            <person name="De Carvalho L.P.S."/>
            <person name="Shen B."/>
        </authorList>
    </citation>
    <scope>NUCLEOTIDE SEQUENCE [LARGE SCALE GENOMIC DNA]</scope>
    <source>
        <strain evidence="2 3">NPDC019626</strain>
    </source>
</reference>
<dbReference type="PANTHER" id="PTHR46082">
    <property type="entry name" value="ATP/GTP-BINDING PROTEIN-RELATED"/>
    <property type="match status" value="1"/>
</dbReference>
<dbReference type="RefSeq" id="WP_396946242.1">
    <property type="nucleotide sequence ID" value="NZ_JBIRXV010000001.1"/>
</dbReference>
<evidence type="ECO:0000256" key="1">
    <source>
        <dbReference type="SAM" id="MobiDB-lite"/>
    </source>
</evidence>
<name>A0ABW7WAN2_9NOCA</name>
<feature type="region of interest" description="Disordered" evidence="1">
    <location>
        <begin position="51"/>
        <end position="87"/>
    </location>
</feature>
<dbReference type="PRINTS" id="PR00381">
    <property type="entry name" value="KINESINLIGHT"/>
</dbReference>